<proteinExistence type="predicted"/>
<comment type="caution">
    <text evidence="1">The sequence shown here is derived from an EMBL/GenBank/DDBJ whole genome shotgun (WGS) entry which is preliminary data.</text>
</comment>
<evidence type="ECO:0000313" key="2">
    <source>
        <dbReference type="Proteomes" id="UP001162992"/>
    </source>
</evidence>
<evidence type="ECO:0000313" key="1">
    <source>
        <dbReference type="EMBL" id="KAJ7555511.1"/>
    </source>
</evidence>
<accession>A0ACC2DMM6</accession>
<protein>
    <submittedName>
        <fullName evidence="1">Uncharacterized protein</fullName>
    </submittedName>
</protein>
<reference evidence="2" key="1">
    <citation type="journal article" date="2024" name="Proc. Natl. Acad. Sci. U.S.A.">
        <title>Extraordinary preservation of gene collinearity over three hundred million years revealed in homosporous lycophytes.</title>
        <authorList>
            <person name="Li C."/>
            <person name="Wickell D."/>
            <person name="Kuo L.Y."/>
            <person name="Chen X."/>
            <person name="Nie B."/>
            <person name="Liao X."/>
            <person name="Peng D."/>
            <person name="Ji J."/>
            <person name="Jenkins J."/>
            <person name="Williams M."/>
            <person name="Shu S."/>
            <person name="Plott C."/>
            <person name="Barry K."/>
            <person name="Rajasekar S."/>
            <person name="Grimwood J."/>
            <person name="Han X."/>
            <person name="Sun S."/>
            <person name="Hou Z."/>
            <person name="He W."/>
            <person name="Dai G."/>
            <person name="Sun C."/>
            <person name="Schmutz J."/>
            <person name="Leebens-Mack J.H."/>
            <person name="Li F.W."/>
            <person name="Wang L."/>
        </authorList>
    </citation>
    <scope>NUCLEOTIDE SEQUENCE [LARGE SCALE GENOMIC DNA]</scope>
    <source>
        <strain evidence="2">cv. PW_Plant_1</strain>
    </source>
</reference>
<dbReference type="Proteomes" id="UP001162992">
    <property type="component" value="Chromosome 5"/>
</dbReference>
<gene>
    <name evidence="1" type="ORF">O6H91_05G042400</name>
</gene>
<dbReference type="EMBL" id="CM055096">
    <property type="protein sequence ID" value="KAJ7555511.1"/>
    <property type="molecule type" value="Genomic_DNA"/>
</dbReference>
<name>A0ACC2DMM6_DIPCM</name>
<keyword evidence="2" id="KW-1185">Reference proteome</keyword>
<sequence length="459" mass="52184">MEEQIEESLLHVLDQETRDPTKVQEELLCRILRDNFHAEYLRRCGLTAATKKAFKECVPIVEYEDMKPDIERIATGDKSPIFCAEPVAELLISSGTSSGLHKLYPKPAYHQEDNQRYIYMASAILNKHFPYLNKGKSLDFLYVREPGTTPCGLITQTALTSYNQRLTARNDFSNFTISPREVVLCTDFVQSTYCQLLCGLMESSEVIDLGTFFASTFVRIIRSIEDCWPDICEDLETGQLNKKVTNLSVRTVMSTVLRPNPELASRVRAECCKNSWRGIIKRLWPKIRVIKTVVTGSMKQYIPTIDFYSDGIQIISMTYNSSETFLGFNMNPVCSPWEITYMLAPSAAYFEFLPVDRSSDFMEQLNSESCIDSRAVVDLTDVQVGKEYELLVTTYTGLYRYRMGDILKVAGHYNAAPTFFFVCRQNVLLSIDSDKTDETDLHNAVTLRNLLGAGGRHRG</sequence>
<organism evidence="1 2">
    <name type="scientific">Diphasiastrum complanatum</name>
    <name type="common">Issler's clubmoss</name>
    <name type="synonym">Lycopodium complanatum</name>
    <dbReference type="NCBI Taxonomy" id="34168"/>
    <lineage>
        <taxon>Eukaryota</taxon>
        <taxon>Viridiplantae</taxon>
        <taxon>Streptophyta</taxon>
        <taxon>Embryophyta</taxon>
        <taxon>Tracheophyta</taxon>
        <taxon>Lycopodiopsida</taxon>
        <taxon>Lycopodiales</taxon>
        <taxon>Lycopodiaceae</taxon>
        <taxon>Lycopodioideae</taxon>
        <taxon>Diphasiastrum</taxon>
    </lineage>
</organism>